<organism evidence="1 2">
    <name type="scientific">Microbacterium maritypicum</name>
    <name type="common">Microbacterium liquefaciens</name>
    <dbReference type="NCBI Taxonomy" id="33918"/>
    <lineage>
        <taxon>Bacteria</taxon>
        <taxon>Bacillati</taxon>
        <taxon>Actinomycetota</taxon>
        <taxon>Actinomycetes</taxon>
        <taxon>Micrococcales</taxon>
        <taxon>Microbacteriaceae</taxon>
        <taxon>Microbacterium</taxon>
    </lineage>
</organism>
<proteinExistence type="predicted"/>
<reference evidence="1" key="1">
    <citation type="submission" date="2023-02" db="EMBL/GenBank/DDBJ databases">
        <title>Genome sequence of Microbacterium liquefaciens B1075.</title>
        <authorList>
            <person name="Cao J."/>
            <person name="Li X."/>
        </authorList>
    </citation>
    <scope>NUCLEOTIDE SEQUENCE</scope>
    <source>
        <strain evidence="1">B1075</strain>
    </source>
</reference>
<gene>
    <name evidence="1" type="ORF">PWF71_02375</name>
</gene>
<name>A0AAJ5VC57_MICMQ</name>
<dbReference type="RefSeq" id="WP_275093440.1">
    <property type="nucleotide sequence ID" value="NZ_CP118606.1"/>
</dbReference>
<accession>A0AAJ5VC57</accession>
<dbReference type="Proteomes" id="UP001214756">
    <property type="component" value="Chromosome"/>
</dbReference>
<sequence>MTNVQPREVDGGGRERVIGQLSSTVQAAQRGCHLDGKQIGSEQHFIGQSSVK</sequence>
<dbReference type="EMBL" id="CP118606">
    <property type="protein sequence ID" value="WEF21539.1"/>
    <property type="molecule type" value="Genomic_DNA"/>
</dbReference>
<protein>
    <submittedName>
        <fullName evidence="1">Uncharacterized protein</fullName>
    </submittedName>
</protein>
<evidence type="ECO:0000313" key="1">
    <source>
        <dbReference type="EMBL" id="WEF21539.1"/>
    </source>
</evidence>
<dbReference type="AlphaFoldDB" id="A0AAJ5VC57"/>
<evidence type="ECO:0000313" key="2">
    <source>
        <dbReference type="Proteomes" id="UP001214756"/>
    </source>
</evidence>